<proteinExistence type="predicted"/>
<keyword evidence="2" id="KW-1185">Reference proteome</keyword>
<dbReference type="GeneID" id="66059849"/>
<accession>A0A4E9FPT6</accession>
<dbReference type="EMBL" id="CAAKNF010000195">
    <property type="protein sequence ID" value="VIO98480.1"/>
    <property type="molecule type" value="Genomic_DNA"/>
</dbReference>
<sequence>MNIFHINSSGQQYVILFKQHSHIFVHGVT</sequence>
<gene>
    <name evidence="1 3" type="primary">Bm481</name>
    <name evidence="1" type="ORF">BM_BM481</name>
</gene>
<dbReference type="AlphaFoldDB" id="A0A4E9FPT6"/>
<reference evidence="2" key="1">
    <citation type="journal article" date="2007" name="Science">
        <title>Draft genome of the filarial nematode parasite Brugia malayi.</title>
        <authorList>
            <person name="Ghedin E."/>
            <person name="Wang S."/>
            <person name="Spiro D."/>
            <person name="Caler E."/>
            <person name="Zhao Q."/>
            <person name="Crabtree J."/>
            <person name="Allen J.E."/>
            <person name="Delcher A.L."/>
            <person name="Guiliano D.B."/>
            <person name="Miranda-Saavedra D."/>
            <person name="Angiuoli S.V."/>
            <person name="Creasy T."/>
            <person name="Amedeo P."/>
            <person name="Haas B."/>
            <person name="El-Sayed N.M."/>
            <person name="Wortman J.R."/>
            <person name="Feldblyum T."/>
            <person name="Tallon L."/>
            <person name="Schatz M."/>
            <person name="Shumway M."/>
            <person name="Koo H."/>
            <person name="Salzberg S.L."/>
            <person name="Schobel S."/>
            <person name="Pertea M."/>
            <person name="Pop M."/>
            <person name="White O."/>
            <person name="Barton G.J."/>
            <person name="Carlow C.K."/>
            <person name="Crawford M.J."/>
            <person name="Daub J."/>
            <person name="Dimmic M.W."/>
            <person name="Estes C.F."/>
            <person name="Foster J.M."/>
            <person name="Ganatra M."/>
            <person name="Gregory W.F."/>
            <person name="Johnson N.M."/>
            <person name="Jin J."/>
            <person name="Komuniecki R."/>
            <person name="Korf I."/>
            <person name="Kumar S."/>
            <person name="Laney S."/>
            <person name="Li B.W."/>
            <person name="Li W."/>
            <person name="Lindblom T.H."/>
            <person name="Lustigman S."/>
            <person name="Ma D."/>
            <person name="Maina C.V."/>
            <person name="Martin D.M."/>
            <person name="McCarter J.P."/>
            <person name="McReynolds L."/>
            <person name="Mitreva M."/>
            <person name="Nutman T.B."/>
            <person name="Parkinson J."/>
            <person name="Peregrin-Alvarez J.M."/>
            <person name="Poole C."/>
            <person name="Ren Q."/>
            <person name="Saunders L."/>
            <person name="Sluder A.E."/>
            <person name="Smith K."/>
            <person name="Stanke M."/>
            <person name="Unnasch T.R."/>
            <person name="Ware J."/>
            <person name="Wei A.D."/>
            <person name="Weil G."/>
            <person name="Williams D.J."/>
            <person name="Zhang Y."/>
            <person name="Williams S.A."/>
            <person name="Fraser-Liggett C."/>
            <person name="Slatko B."/>
            <person name="Blaxter M.L."/>
            <person name="Scott A.L."/>
        </authorList>
    </citation>
    <scope>NUCLEOTIDE SEQUENCE</scope>
    <source>
        <strain evidence="2">FR3</strain>
    </source>
</reference>
<protein>
    <submittedName>
        <fullName evidence="3">Bm481</fullName>
    </submittedName>
</protein>
<dbReference type="CTD" id="66059849"/>
<evidence type="ECO:0000313" key="1">
    <source>
        <dbReference type="EMBL" id="VIO98480.1"/>
    </source>
</evidence>
<reference evidence="3" key="3">
    <citation type="submission" date="2019-12" db="UniProtKB">
        <authorList>
            <consortium name="WormBaseParasite"/>
        </authorList>
    </citation>
    <scope>IDENTIFICATION</scope>
</reference>
<accession>A0A5S6PND7</accession>
<evidence type="ECO:0000313" key="3">
    <source>
        <dbReference type="WBParaSite" id="Bm481b.1"/>
    </source>
</evidence>
<name>A0A4E9FPT6_BRUMA</name>
<dbReference type="Proteomes" id="UP000006672">
    <property type="component" value="Unassembled WGS sequence"/>
</dbReference>
<reference evidence="1" key="2">
    <citation type="submission" date="2019-04" db="EMBL/GenBank/DDBJ databases">
        <authorList>
            <person name="Howe K."/>
            <person name="Paulini M."/>
            <person name="Williams G."/>
        </authorList>
    </citation>
    <scope>NUCLEOTIDE SEQUENCE [LARGE SCALE GENOMIC DNA]</scope>
    <source>
        <strain evidence="1">FR3</strain>
    </source>
</reference>
<dbReference type="RefSeq" id="XP_042937795.1">
    <property type="nucleotide sequence ID" value="XM_043081861.1"/>
</dbReference>
<dbReference type="WBParaSite" id="Bm481b.1">
    <property type="protein sequence ID" value="Bm481b.1"/>
    <property type="gene ID" value="WBGene00220742"/>
</dbReference>
<evidence type="ECO:0000313" key="2">
    <source>
        <dbReference type="Proteomes" id="UP000006672"/>
    </source>
</evidence>
<organism evidence="1">
    <name type="scientific">Brugia malayi</name>
    <name type="common">Filarial nematode worm</name>
    <dbReference type="NCBI Taxonomy" id="6279"/>
    <lineage>
        <taxon>Eukaryota</taxon>
        <taxon>Metazoa</taxon>
        <taxon>Ecdysozoa</taxon>
        <taxon>Nematoda</taxon>
        <taxon>Chromadorea</taxon>
        <taxon>Rhabditida</taxon>
        <taxon>Spirurina</taxon>
        <taxon>Spiruromorpha</taxon>
        <taxon>Filarioidea</taxon>
        <taxon>Onchocercidae</taxon>
        <taxon>Brugia</taxon>
    </lineage>
</organism>